<organism evidence="2">
    <name type="scientific">Solanum chacoense</name>
    <name type="common">Chaco potato</name>
    <dbReference type="NCBI Taxonomy" id="4108"/>
    <lineage>
        <taxon>Eukaryota</taxon>
        <taxon>Viridiplantae</taxon>
        <taxon>Streptophyta</taxon>
        <taxon>Embryophyta</taxon>
        <taxon>Tracheophyta</taxon>
        <taxon>Spermatophyta</taxon>
        <taxon>Magnoliopsida</taxon>
        <taxon>eudicotyledons</taxon>
        <taxon>Gunneridae</taxon>
        <taxon>Pentapetalae</taxon>
        <taxon>asterids</taxon>
        <taxon>lamiids</taxon>
        <taxon>Solanales</taxon>
        <taxon>Solanaceae</taxon>
        <taxon>Solanoideae</taxon>
        <taxon>Solaneae</taxon>
        <taxon>Solanum</taxon>
    </lineage>
</organism>
<feature type="chain" id="PRO_5006865569" evidence="1">
    <location>
        <begin position="21"/>
        <end position="83"/>
    </location>
</feature>
<dbReference type="AlphaFoldDB" id="A0A0V0GXV0"/>
<protein>
    <submittedName>
        <fullName evidence="2">Putative ovule protein</fullName>
    </submittedName>
</protein>
<proteinExistence type="predicted"/>
<sequence>MCSSTLCLICIRALIALATGCTLVQYLAITNEAQRDCWVLRFHHLLYAKHSLISTRVLVPIPPSSLLLHNLSHTLQWYLFLSS</sequence>
<dbReference type="EMBL" id="GEDG01028786">
    <property type="protein sequence ID" value="JAP12952.1"/>
    <property type="molecule type" value="Transcribed_RNA"/>
</dbReference>
<name>A0A0V0GXV0_SOLCH</name>
<evidence type="ECO:0000313" key="2">
    <source>
        <dbReference type="EMBL" id="JAP12952.1"/>
    </source>
</evidence>
<reference evidence="2" key="1">
    <citation type="submission" date="2015-12" db="EMBL/GenBank/DDBJ databases">
        <title>Gene expression during late stages of embryo sac development: a critical building block for successful pollen-pistil interactions.</title>
        <authorList>
            <person name="Liu Y."/>
            <person name="Joly V."/>
            <person name="Sabar M."/>
            <person name="Matton D.P."/>
        </authorList>
    </citation>
    <scope>NUCLEOTIDE SEQUENCE</scope>
</reference>
<accession>A0A0V0GXV0</accession>
<keyword evidence="1" id="KW-0732">Signal</keyword>
<evidence type="ECO:0000256" key="1">
    <source>
        <dbReference type="SAM" id="SignalP"/>
    </source>
</evidence>
<feature type="signal peptide" evidence="1">
    <location>
        <begin position="1"/>
        <end position="20"/>
    </location>
</feature>